<dbReference type="EMBL" id="JACSPQ010000019">
    <property type="protein sequence ID" value="MBD8003111.1"/>
    <property type="molecule type" value="Genomic_DNA"/>
</dbReference>
<organism evidence="5 6">
    <name type="scientific">Phocaeicola faecium</name>
    <dbReference type="NCBI Taxonomy" id="2762213"/>
    <lineage>
        <taxon>Bacteria</taxon>
        <taxon>Pseudomonadati</taxon>
        <taxon>Bacteroidota</taxon>
        <taxon>Bacteroidia</taxon>
        <taxon>Bacteroidales</taxon>
        <taxon>Bacteroidaceae</taxon>
        <taxon>Phocaeicola</taxon>
    </lineage>
</organism>
<dbReference type="Pfam" id="PF03938">
    <property type="entry name" value="OmpH"/>
    <property type="match status" value="1"/>
</dbReference>
<feature type="chain" id="PRO_5046029687" evidence="4">
    <location>
        <begin position="19"/>
        <end position="171"/>
    </location>
</feature>
<dbReference type="InterPro" id="IPR024930">
    <property type="entry name" value="Skp_dom_sf"/>
</dbReference>
<comment type="similarity">
    <text evidence="1">Belongs to the Skp family.</text>
</comment>
<keyword evidence="6" id="KW-1185">Reference proteome</keyword>
<comment type="caution">
    <text evidence="5">The sequence shown here is derived from an EMBL/GenBank/DDBJ whole genome shotgun (WGS) entry which is preliminary data.</text>
</comment>
<evidence type="ECO:0000313" key="5">
    <source>
        <dbReference type="EMBL" id="MBD8003111.1"/>
    </source>
</evidence>
<dbReference type="PANTHER" id="PTHR35089:SF1">
    <property type="entry name" value="CHAPERONE PROTEIN SKP"/>
    <property type="match status" value="1"/>
</dbReference>
<evidence type="ECO:0000313" key="6">
    <source>
        <dbReference type="Proteomes" id="UP000616346"/>
    </source>
</evidence>
<dbReference type="Gene3D" id="3.30.910.20">
    <property type="entry name" value="Skp domain"/>
    <property type="match status" value="1"/>
</dbReference>
<feature type="coiled-coil region" evidence="3">
    <location>
        <begin position="38"/>
        <end position="102"/>
    </location>
</feature>
<gene>
    <name evidence="5" type="ORF">H9626_12950</name>
</gene>
<evidence type="ECO:0000256" key="2">
    <source>
        <dbReference type="ARBA" id="ARBA00022729"/>
    </source>
</evidence>
<sequence>MKKLILSALMFVTCVVAAQAQKFALVDMEYILKQIPAYEQANQQMQSLSEQWQDLIEAKANEAKTLYEDYQKNANSLSASQKTAKEEAIIAKEKEAAELRKQYFGPEGEMMKKQQELITPIQDAIYNAIKSIATQKGYDAVIDRASAQSMIFASPRIDISNEVLSKLGYSN</sequence>
<keyword evidence="2 4" id="KW-0732">Signal</keyword>
<accession>A0ABR8VFD2</accession>
<dbReference type="SMART" id="SM00935">
    <property type="entry name" value="OmpH"/>
    <property type="match status" value="1"/>
</dbReference>
<dbReference type="InterPro" id="IPR005632">
    <property type="entry name" value="Chaperone_Skp"/>
</dbReference>
<protein>
    <submittedName>
        <fullName evidence="5">OmpH family outer membrane protein</fullName>
    </submittedName>
</protein>
<reference evidence="5 6" key="1">
    <citation type="submission" date="2020-08" db="EMBL/GenBank/DDBJ databases">
        <title>A Genomic Blueprint of the Chicken Gut Microbiome.</title>
        <authorList>
            <person name="Gilroy R."/>
            <person name="Ravi A."/>
            <person name="Getino M."/>
            <person name="Pursley I."/>
            <person name="Horton D.L."/>
            <person name="Alikhan N.-F."/>
            <person name="Baker D."/>
            <person name="Gharbi K."/>
            <person name="Hall N."/>
            <person name="Watson M."/>
            <person name="Adriaenssens E.M."/>
            <person name="Foster-Nyarko E."/>
            <person name="Jarju S."/>
            <person name="Secka A."/>
            <person name="Antonio M."/>
            <person name="Oren A."/>
            <person name="Chaudhuri R."/>
            <person name="La Ragione R.M."/>
            <person name="Hildebrand F."/>
            <person name="Pallen M.J."/>
        </authorList>
    </citation>
    <scope>NUCLEOTIDE SEQUENCE [LARGE SCALE GENOMIC DNA]</scope>
    <source>
        <strain evidence="5 6">Sa1YUN3</strain>
    </source>
</reference>
<evidence type="ECO:0000256" key="4">
    <source>
        <dbReference type="SAM" id="SignalP"/>
    </source>
</evidence>
<dbReference type="Proteomes" id="UP000616346">
    <property type="component" value="Unassembled WGS sequence"/>
</dbReference>
<dbReference type="PANTHER" id="PTHR35089">
    <property type="entry name" value="CHAPERONE PROTEIN SKP"/>
    <property type="match status" value="1"/>
</dbReference>
<feature type="signal peptide" evidence="4">
    <location>
        <begin position="1"/>
        <end position="18"/>
    </location>
</feature>
<evidence type="ECO:0000256" key="1">
    <source>
        <dbReference type="ARBA" id="ARBA00009091"/>
    </source>
</evidence>
<proteinExistence type="inferred from homology"/>
<evidence type="ECO:0000256" key="3">
    <source>
        <dbReference type="SAM" id="Coils"/>
    </source>
</evidence>
<dbReference type="SUPFAM" id="SSF111384">
    <property type="entry name" value="OmpH-like"/>
    <property type="match status" value="1"/>
</dbReference>
<name>A0ABR8VFD2_9BACT</name>
<dbReference type="RefSeq" id="WP_178257230.1">
    <property type="nucleotide sequence ID" value="NZ_JACSPQ010000019.1"/>
</dbReference>
<keyword evidence="3" id="KW-0175">Coiled coil</keyword>